<sequence length="132" mass="13905">MRSICAAAAFVFAIGCWSATGVGPAAAQSGPQARAFGLVIGERFSFRQGFKSLRKAGTGLYCLKLGAKLMPFRELITPSVTVEYGNSSGKNLSAYYDVSGCDDGEIAVRTFQFTAGGNNEPSDSVAFVIFIP</sequence>
<evidence type="ECO:0000313" key="3">
    <source>
        <dbReference type="Proteomes" id="UP000825701"/>
    </source>
</evidence>
<reference evidence="2" key="1">
    <citation type="submission" date="2021-08" db="EMBL/GenBank/DDBJ databases">
        <authorList>
            <person name="Zhang H."/>
            <person name="Xu M."/>
            <person name="Yu Z."/>
            <person name="Yang L."/>
            <person name="Cai Y."/>
        </authorList>
    </citation>
    <scope>NUCLEOTIDE SEQUENCE</scope>
    <source>
        <strain evidence="2">CHL1</strain>
    </source>
</reference>
<accession>A0A9E6UKF9</accession>
<gene>
    <name evidence="2" type="ORF">K6K41_21085</name>
</gene>
<organism evidence="2 3">
    <name type="scientific">Chenggangzhangella methanolivorans</name>
    <dbReference type="NCBI Taxonomy" id="1437009"/>
    <lineage>
        <taxon>Bacteria</taxon>
        <taxon>Pseudomonadati</taxon>
        <taxon>Pseudomonadota</taxon>
        <taxon>Alphaproteobacteria</taxon>
        <taxon>Hyphomicrobiales</taxon>
        <taxon>Methylopilaceae</taxon>
        <taxon>Chenggangzhangella</taxon>
    </lineage>
</organism>
<dbReference type="AlphaFoldDB" id="A0A9E6UKF9"/>
<feature type="chain" id="PRO_5038615144" description="Secreted protein" evidence="1">
    <location>
        <begin position="28"/>
        <end position="132"/>
    </location>
</feature>
<name>A0A9E6UKF9_9HYPH</name>
<evidence type="ECO:0000313" key="2">
    <source>
        <dbReference type="EMBL" id="QZN99266.1"/>
    </source>
</evidence>
<keyword evidence="1" id="KW-0732">Signal</keyword>
<dbReference type="RefSeq" id="WP_261402315.1">
    <property type="nucleotide sequence ID" value="NZ_CP081869.1"/>
</dbReference>
<evidence type="ECO:0008006" key="4">
    <source>
        <dbReference type="Google" id="ProtNLM"/>
    </source>
</evidence>
<dbReference type="EMBL" id="CP081869">
    <property type="protein sequence ID" value="QZN99266.1"/>
    <property type="molecule type" value="Genomic_DNA"/>
</dbReference>
<protein>
    <recommendedName>
        <fullName evidence="4">Secreted protein</fullName>
    </recommendedName>
</protein>
<evidence type="ECO:0000256" key="1">
    <source>
        <dbReference type="SAM" id="SignalP"/>
    </source>
</evidence>
<feature type="signal peptide" evidence="1">
    <location>
        <begin position="1"/>
        <end position="27"/>
    </location>
</feature>
<dbReference type="Proteomes" id="UP000825701">
    <property type="component" value="Chromosome"/>
</dbReference>
<proteinExistence type="predicted"/>
<dbReference type="KEGG" id="cmet:K6K41_21085"/>
<dbReference type="PROSITE" id="PS51257">
    <property type="entry name" value="PROKAR_LIPOPROTEIN"/>
    <property type="match status" value="1"/>
</dbReference>
<keyword evidence="3" id="KW-1185">Reference proteome</keyword>